<reference evidence="4" key="1">
    <citation type="submission" date="2023-03" db="EMBL/GenBank/DDBJ databases">
        <title>Massive genome expansion in bonnet fungi (Mycena s.s.) driven by repeated elements and novel gene families across ecological guilds.</title>
        <authorList>
            <consortium name="Lawrence Berkeley National Laboratory"/>
            <person name="Harder C.B."/>
            <person name="Miyauchi S."/>
            <person name="Viragh M."/>
            <person name="Kuo A."/>
            <person name="Thoen E."/>
            <person name="Andreopoulos B."/>
            <person name="Lu D."/>
            <person name="Skrede I."/>
            <person name="Drula E."/>
            <person name="Henrissat B."/>
            <person name="Morin E."/>
            <person name="Kohler A."/>
            <person name="Barry K."/>
            <person name="LaButti K."/>
            <person name="Morin E."/>
            <person name="Salamov A."/>
            <person name="Lipzen A."/>
            <person name="Mereny Z."/>
            <person name="Hegedus B."/>
            <person name="Baldrian P."/>
            <person name="Stursova M."/>
            <person name="Weitz H."/>
            <person name="Taylor A."/>
            <person name="Grigoriev I.V."/>
            <person name="Nagy L.G."/>
            <person name="Martin F."/>
            <person name="Kauserud H."/>
        </authorList>
    </citation>
    <scope>NUCLEOTIDE SEQUENCE</scope>
    <source>
        <strain evidence="4">CBHHK067</strain>
    </source>
</reference>
<keyword evidence="3" id="KW-0342">GTP-binding</keyword>
<keyword evidence="2" id="KW-0547">Nucleotide-binding</keyword>
<comment type="caution">
    <text evidence="4">The sequence shown here is derived from an EMBL/GenBank/DDBJ whole genome shotgun (WGS) entry which is preliminary data.</text>
</comment>
<dbReference type="PROSITE" id="PS51419">
    <property type="entry name" value="RAB"/>
    <property type="match status" value="1"/>
</dbReference>
<feature type="non-terminal residue" evidence="4">
    <location>
        <position position="128"/>
    </location>
</feature>
<gene>
    <name evidence="4" type="ORF">B0H17DRAFT_877418</name>
</gene>
<dbReference type="AlphaFoldDB" id="A0AAD7D954"/>
<dbReference type="SUPFAM" id="SSF52540">
    <property type="entry name" value="P-loop containing nucleoside triphosphate hydrolases"/>
    <property type="match status" value="1"/>
</dbReference>
<dbReference type="GO" id="GO:0005886">
    <property type="term" value="C:plasma membrane"/>
    <property type="evidence" value="ECO:0007669"/>
    <property type="project" value="UniProtKB-SubCell"/>
</dbReference>
<dbReference type="Pfam" id="PF00071">
    <property type="entry name" value="Ras"/>
    <property type="match status" value="1"/>
</dbReference>
<dbReference type="GO" id="GO:0005525">
    <property type="term" value="F:GTP binding"/>
    <property type="evidence" value="ECO:0007669"/>
    <property type="project" value="UniProtKB-KW"/>
</dbReference>
<evidence type="ECO:0000313" key="5">
    <source>
        <dbReference type="Proteomes" id="UP001221757"/>
    </source>
</evidence>
<feature type="non-terminal residue" evidence="4">
    <location>
        <position position="1"/>
    </location>
</feature>
<dbReference type="InterPro" id="IPR027417">
    <property type="entry name" value="P-loop_NTPase"/>
</dbReference>
<protein>
    <submittedName>
        <fullName evidence="4">Uncharacterized protein</fullName>
    </submittedName>
</protein>
<comment type="subcellular location">
    <subcellularLocation>
        <location evidence="1">Cell membrane</location>
        <topology evidence="1">Lipid-anchor</topology>
        <orientation evidence="1">Cytoplasmic side</orientation>
    </subcellularLocation>
</comment>
<dbReference type="GO" id="GO:0003924">
    <property type="term" value="F:GTPase activity"/>
    <property type="evidence" value="ECO:0007669"/>
    <property type="project" value="InterPro"/>
</dbReference>
<keyword evidence="5" id="KW-1185">Reference proteome</keyword>
<dbReference type="PROSITE" id="PS51421">
    <property type="entry name" value="RAS"/>
    <property type="match status" value="1"/>
</dbReference>
<accession>A0AAD7D954</accession>
<evidence type="ECO:0000313" key="4">
    <source>
        <dbReference type="EMBL" id="KAJ7686132.1"/>
    </source>
</evidence>
<evidence type="ECO:0000256" key="2">
    <source>
        <dbReference type="ARBA" id="ARBA00022741"/>
    </source>
</evidence>
<proteinExistence type="predicted"/>
<dbReference type="PANTHER" id="PTHR24070">
    <property type="entry name" value="RAS, DI-RAS, AND RHEB FAMILY MEMBERS OF SMALL GTPASE SUPERFAMILY"/>
    <property type="match status" value="1"/>
</dbReference>
<organism evidence="4 5">
    <name type="scientific">Mycena rosella</name>
    <name type="common">Pink bonnet</name>
    <name type="synonym">Agaricus rosellus</name>
    <dbReference type="NCBI Taxonomy" id="1033263"/>
    <lineage>
        <taxon>Eukaryota</taxon>
        <taxon>Fungi</taxon>
        <taxon>Dikarya</taxon>
        <taxon>Basidiomycota</taxon>
        <taxon>Agaricomycotina</taxon>
        <taxon>Agaricomycetes</taxon>
        <taxon>Agaricomycetidae</taxon>
        <taxon>Agaricales</taxon>
        <taxon>Marasmiineae</taxon>
        <taxon>Mycenaceae</taxon>
        <taxon>Mycena</taxon>
    </lineage>
</organism>
<sequence>YDPTIERYWRKELVVDDRPCRLELLLPSLGSATLPLPTADGRSTCAAVVLVYSIAWRFTFEALERYHERAVQVRLNAAGGAGEGAGTPLLVLIGTQCDRAAEREVPAEEGARLAREIGCAFFVETSAK</sequence>
<dbReference type="InterPro" id="IPR001806">
    <property type="entry name" value="Small_GTPase"/>
</dbReference>
<evidence type="ECO:0000256" key="1">
    <source>
        <dbReference type="ARBA" id="ARBA00004342"/>
    </source>
</evidence>
<evidence type="ECO:0000256" key="3">
    <source>
        <dbReference type="ARBA" id="ARBA00023134"/>
    </source>
</evidence>
<dbReference type="EMBL" id="JARKIE010000099">
    <property type="protein sequence ID" value="KAJ7686132.1"/>
    <property type="molecule type" value="Genomic_DNA"/>
</dbReference>
<dbReference type="Gene3D" id="3.40.50.300">
    <property type="entry name" value="P-loop containing nucleotide triphosphate hydrolases"/>
    <property type="match status" value="1"/>
</dbReference>
<dbReference type="SMART" id="SM00173">
    <property type="entry name" value="RAS"/>
    <property type="match status" value="1"/>
</dbReference>
<dbReference type="GO" id="GO:0007165">
    <property type="term" value="P:signal transduction"/>
    <property type="evidence" value="ECO:0007669"/>
    <property type="project" value="InterPro"/>
</dbReference>
<dbReference type="Proteomes" id="UP001221757">
    <property type="component" value="Unassembled WGS sequence"/>
</dbReference>
<name>A0AAD7D954_MYCRO</name>
<dbReference type="InterPro" id="IPR020849">
    <property type="entry name" value="Small_GTPase_Ras-type"/>
</dbReference>